<feature type="compositionally biased region" description="Basic and acidic residues" evidence="2">
    <location>
        <begin position="1108"/>
        <end position="1135"/>
    </location>
</feature>
<feature type="compositionally biased region" description="Gly residues" evidence="2">
    <location>
        <begin position="951"/>
        <end position="960"/>
    </location>
</feature>
<feature type="region of interest" description="Disordered" evidence="2">
    <location>
        <begin position="869"/>
        <end position="995"/>
    </location>
</feature>
<feature type="compositionally biased region" description="Polar residues" evidence="2">
    <location>
        <begin position="1307"/>
        <end position="1321"/>
    </location>
</feature>
<feature type="compositionally biased region" description="Basic and acidic residues" evidence="2">
    <location>
        <begin position="1813"/>
        <end position="1822"/>
    </location>
</feature>
<feature type="region of interest" description="Disordered" evidence="2">
    <location>
        <begin position="1554"/>
        <end position="1573"/>
    </location>
</feature>
<feature type="compositionally biased region" description="Pro residues" evidence="2">
    <location>
        <begin position="1711"/>
        <end position="1725"/>
    </location>
</feature>
<feature type="region of interest" description="Disordered" evidence="2">
    <location>
        <begin position="1666"/>
        <end position="1829"/>
    </location>
</feature>
<keyword evidence="1" id="KW-0945">Host-virus interaction</keyword>
<feature type="compositionally biased region" description="Basic and acidic residues" evidence="2">
    <location>
        <begin position="1224"/>
        <end position="1238"/>
    </location>
</feature>
<feature type="compositionally biased region" description="Low complexity" evidence="2">
    <location>
        <begin position="517"/>
        <end position="544"/>
    </location>
</feature>
<dbReference type="PANTHER" id="PTHR13037:SF24">
    <property type="entry name" value="POLYCOMB PROTEIN PCL-RELATED"/>
    <property type="match status" value="1"/>
</dbReference>
<feature type="domain" description="HTH OST-type" evidence="3">
    <location>
        <begin position="62"/>
        <end position="139"/>
    </location>
</feature>
<evidence type="ECO:0000256" key="1">
    <source>
        <dbReference type="ARBA" id="ARBA00022581"/>
    </source>
</evidence>
<dbReference type="Pfam" id="PF12872">
    <property type="entry name" value="OST-HTH"/>
    <property type="match status" value="2"/>
</dbReference>
<evidence type="ECO:0000259" key="3">
    <source>
        <dbReference type="PROSITE" id="PS51644"/>
    </source>
</evidence>
<dbReference type="InterPro" id="IPR025605">
    <property type="entry name" value="OST-HTH/LOTUS_dom"/>
</dbReference>
<feature type="region of interest" description="Disordered" evidence="2">
    <location>
        <begin position="641"/>
        <end position="660"/>
    </location>
</feature>
<feature type="region of interest" description="Disordered" evidence="2">
    <location>
        <begin position="306"/>
        <end position="634"/>
    </location>
</feature>
<feature type="compositionally biased region" description="Pro residues" evidence="2">
    <location>
        <begin position="903"/>
        <end position="914"/>
    </location>
</feature>
<protein>
    <recommendedName>
        <fullName evidence="3">HTH OST-type domain-containing protein</fullName>
    </recommendedName>
</protein>
<feature type="compositionally biased region" description="Low complexity" evidence="2">
    <location>
        <begin position="568"/>
        <end position="579"/>
    </location>
</feature>
<organism evidence="4">
    <name type="scientific">Chromera velia CCMP2878</name>
    <dbReference type="NCBI Taxonomy" id="1169474"/>
    <lineage>
        <taxon>Eukaryota</taxon>
        <taxon>Sar</taxon>
        <taxon>Alveolata</taxon>
        <taxon>Colpodellida</taxon>
        <taxon>Chromeraceae</taxon>
        <taxon>Chromera</taxon>
    </lineage>
</organism>
<dbReference type="PANTHER" id="PTHR13037">
    <property type="entry name" value="FORMIN"/>
    <property type="match status" value="1"/>
</dbReference>
<feature type="compositionally biased region" description="Acidic residues" evidence="2">
    <location>
        <begin position="1284"/>
        <end position="1301"/>
    </location>
</feature>
<evidence type="ECO:0000256" key="2">
    <source>
        <dbReference type="SAM" id="MobiDB-lite"/>
    </source>
</evidence>
<dbReference type="PROSITE" id="PS51644">
    <property type="entry name" value="HTH_OST"/>
    <property type="match status" value="2"/>
</dbReference>
<dbReference type="VEuPathDB" id="CryptoDB:Cvel_4447"/>
<feature type="compositionally biased region" description="Pro residues" evidence="2">
    <location>
        <begin position="250"/>
        <end position="265"/>
    </location>
</feature>
<feature type="region of interest" description="Disordered" evidence="2">
    <location>
        <begin position="1206"/>
        <end position="1238"/>
    </location>
</feature>
<feature type="compositionally biased region" description="Basic and acidic residues" evidence="2">
    <location>
        <begin position="1475"/>
        <end position="1493"/>
    </location>
</feature>
<reference evidence="4" key="1">
    <citation type="submission" date="2014-11" db="EMBL/GenBank/DDBJ databases">
        <title>Molecular phylogeny of cliff fern family Woodsiaceae with morphological implications.</title>
        <authorList>
            <person name="Shao Y.-Z."/>
            <person name="Wei R."/>
            <person name="Zhang X.-C."/>
        </authorList>
    </citation>
    <scope>NUCLEOTIDE SEQUENCE</scope>
</reference>
<dbReference type="Gene3D" id="3.30.420.610">
    <property type="entry name" value="LOTUS domain-like"/>
    <property type="match status" value="2"/>
</dbReference>
<feature type="compositionally biased region" description="Low complexity" evidence="2">
    <location>
        <begin position="808"/>
        <end position="839"/>
    </location>
</feature>
<feature type="compositionally biased region" description="Gly residues" evidence="2">
    <location>
        <begin position="306"/>
        <end position="317"/>
    </location>
</feature>
<feature type="region of interest" description="Disordered" evidence="2">
    <location>
        <begin position="1"/>
        <end position="28"/>
    </location>
</feature>
<feature type="compositionally biased region" description="Low complexity" evidence="2">
    <location>
        <begin position="338"/>
        <end position="353"/>
    </location>
</feature>
<feature type="compositionally biased region" description="Basic and acidic residues" evidence="2">
    <location>
        <begin position="1780"/>
        <end position="1792"/>
    </location>
</feature>
<feature type="compositionally biased region" description="Gly residues" evidence="2">
    <location>
        <begin position="723"/>
        <end position="732"/>
    </location>
</feature>
<evidence type="ECO:0000313" key="4">
    <source>
        <dbReference type="EMBL" id="CUC09544.1"/>
    </source>
</evidence>
<feature type="compositionally biased region" description="Low complexity" evidence="2">
    <location>
        <begin position="764"/>
        <end position="775"/>
    </location>
</feature>
<feature type="compositionally biased region" description="Polar residues" evidence="2">
    <location>
        <begin position="402"/>
        <end position="412"/>
    </location>
</feature>
<dbReference type="InterPro" id="IPR041966">
    <property type="entry name" value="LOTUS-like"/>
</dbReference>
<gene>
    <name evidence="4" type="ORF">Cvel_4447.t1.CR1</name>
</gene>
<feature type="compositionally biased region" description="Polar residues" evidence="2">
    <location>
        <begin position="1447"/>
        <end position="1459"/>
    </location>
</feature>
<feature type="compositionally biased region" description="Low complexity" evidence="2">
    <location>
        <begin position="460"/>
        <end position="473"/>
    </location>
</feature>
<name>A0A0K6S7A1_9ALVE</name>
<feature type="region of interest" description="Disordered" evidence="2">
    <location>
        <begin position="1278"/>
        <end position="1325"/>
    </location>
</feature>
<feature type="region of interest" description="Disordered" evidence="2">
    <location>
        <begin position="240"/>
        <end position="268"/>
    </location>
</feature>
<dbReference type="EMBL" id="CDMZ01001048">
    <property type="protein sequence ID" value="CUC09544.1"/>
    <property type="molecule type" value="Genomic_DNA"/>
</dbReference>
<feature type="compositionally biased region" description="Acidic residues" evidence="2">
    <location>
        <begin position="1738"/>
        <end position="1747"/>
    </location>
</feature>
<sequence length="1829" mass="190260">MLGDDGRSRKDSEKGAEKDEVWSHHSSEFSSEESTLAFETVPAHPGTQVVDSTLTPEQLATKLDLVKRRVLTLVSIPMAATRGIPIGNIKRLYREQFNEDLNERELGFNRISTLLEGLPDIVQMVRSDQRGAIRVFPLDRHVSKITSESHSAHPSWDVLKEAIRTLVTTYGDPGGGLLCSQLKPLLRAHVDPKFNESVYGFKKLNQLFRAASDVVEVFRVGESGDVKLRNVSDAPVRPLSSLLGGGGGGVPPPQLQARPPYPLPPHAQAQAGIMMGGQKTLHGQVPAGGVGSAFLDQREGGVGRGFGSLHLYGGGGTRPVPVPPPPPPMHGSRSGGAVLPSVEASSSSSSSSRVPPPPVQSGGLGRLQSAPTGAAAVLSGEILQPPPPPGPVPVQSAAGSLGTVQQMQTGPSGSKRGTHPGRPPGGSFALPQVHQSPTLLASRPQPPHLSPPLKTLYFDPSSSSHPPSLQPLSFASEGEQISEAGSEDMGGRKTTLTAGEGGSGTSRGFRPPPLVRPSSATASPAWSPTKAATSTSQQQSPGGSVRLVHPFPPASGILGGLPAPPAPAGGAAAFPSFSSDPQVPGGEQQERGNGTRAFSAGSIPLTQQQQQQGRPLQSLTVPPPSSSSLSSPVTRARIFSSYSAPSPLPPEGRAPSLQPLEAERSALSACASAEESAAEIVSAGWWDREGVAETFAESSPIAAIPGSTQARPQGAERERAGQEQGGTWGGTKGHSEVPTPPTPTPTPVVGGRIESSNTSAEGLVGVPVPVPAAVVSRDRGLPRQTSVSVQQQRHTATSVSPPSPPPSTNTSTSKSASLPRPPQSSSISSGPAASAAAAAVIPDDETRGKSVLRFPGGCAAEGLAAALTSVPHQPRPVPGGTASEGVVSSRQVARFPSGRVPIVDPPRVPPPSPGGCPAAQGYEGGRGGGSEGGRVVAVPSPEGGAEARGVLGRGGDGDGSGEGDKTESCRSRTAVGGPIASVPSPQAPSSPGAGRRLFSWDVHQEQFAGERERGQPGGNGRFLSRWALGGEGGVRGVDHANPFGTSLLMPPSFSSSAAAAAAGGGGSGDAFVVLQLCRQVSLLHSTLTEQRERILALEKENRELREMLLGRDSERGEGVERGVTELDSKEREKHSPHPTPVSLAVPPLPPSTETRGQNLDVRGAHTARARLVMRSRPDMSSLAAHSASVPASAVSAVPPFSLSPSPGIHLHEHEGGRGRGRGRGFRERERVTPRPLHGDEGAEMAVSAATADTGILEGEGEGFNQQVRGEGIEAEIQAEREAVSQEEAEPLEGGREEEGEMDGFVSSPRQRTMTWSSPTQHETQRMERDQLRAEMGLEDPTADLPFEIESQASTFSVLHKLSGVSAMVPHSHSGWLAMSRTSPTSMRMGAESRDQLLSSSSYDVAPNFLFLISSPSPSPLRDSVEGSRLSRGASPTIPLEGGRGGSPSRTFGEQSNTDSGQGGGEGVVEMSARFQRREMGQGEGRDVREREGETFSSSSVSSRGHAVPDFPHFHWTTGGISGSALDYLQHQTAVPLTVPAAEREREEGMKSLHDTTTHATHTRGPPSVGGPVAAERETRAGTVSAFSDSNAEIDPVEQERSLSYQEFREECEGVTGSGYSNACSTAGSVSLGGHGQGECSTEGGDPVFAPPSRQQQLLQTGSLYHPQRRRASHDWQSLAAAPLSPPPASRGAATSDGRSPPPQVNRSRPVPDLPPPHLSPYPPISPGLCPVSSTPPPPEEEEEDGEGEGGGGGAGLHDSPPTDARILIGSGISAQHHHQHYESSAEQREREQPAVAIRAKASHHPMGPGLHRGVSEGARDGHAPSPSRS</sequence>
<feature type="compositionally biased region" description="Basic and acidic residues" evidence="2">
    <location>
        <begin position="1"/>
        <end position="27"/>
    </location>
</feature>
<feature type="compositionally biased region" description="Gly residues" evidence="2">
    <location>
        <begin position="922"/>
        <end position="932"/>
    </location>
</feature>
<feature type="region of interest" description="Disordered" evidence="2">
    <location>
        <begin position="1631"/>
        <end position="1652"/>
    </location>
</feature>
<feature type="compositionally biased region" description="Low complexity" evidence="2">
    <location>
        <begin position="978"/>
        <end position="993"/>
    </location>
</feature>
<accession>A0A0K6S7A1</accession>
<feature type="region of interest" description="Disordered" evidence="2">
    <location>
        <begin position="1415"/>
        <end position="1506"/>
    </location>
</feature>
<feature type="compositionally biased region" description="Pro residues" evidence="2">
    <location>
        <begin position="320"/>
        <end position="329"/>
    </location>
</feature>
<feature type="region of interest" description="Disordered" evidence="2">
    <location>
        <begin position="697"/>
        <end position="854"/>
    </location>
</feature>
<feature type="compositionally biased region" description="Polar residues" evidence="2">
    <location>
        <begin position="783"/>
        <end position="794"/>
    </location>
</feature>
<dbReference type="CDD" id="cd08824">
    <property type="entry name" value="LOTUS"/>
    <property type="match status" value="1"/>
</dbReference>
<proteinExistence type="predicted"/>
<feature type="domain" description="HTH OST-type" evidence="3">
    <location>
        <begin position="155"/>
        <end position="232"/>
    </location>
</feature>
<feature type="region of interest" description="Disordered" evidence="2">
    <location>
        <begin position="1108"/>
        <end position="1159"/>
    </location>
</feature>